<evidence type="ECO:0000313" key="1">
    <source>
        <dbReference type="EMBL" id="KAK3610526.1"/>
    </source>
</evidence>
<protein>
    <submittedName>
        <fullName evidence="1">Uncharacterized protein</fullName>
    </submittedName>
</protein>
<gene>
    <name evidence="1" type="ORF">CHS0354_008956</name>
</gene>
<reference evidence="1" key="1">
    <citation type="journal article" date="2021" name="Genome Biol. Evol.">
        <title>A High-Quality Reference Genome for a Parasitic Bivalve with Doubly Uniparental Inheritance (Bivalvia: Unionida).</title>
        <authorList>
            <person name="Smith C.H."/>
        </authorList>
    </citation>
    <scope>NUCLEOTIDE SEQUENCE</scope>
    <source>
        <strain evidence="1">CHS0354</strain>
    </source>
</reference>
<organism evidence="1 2">
    <name type="scientific">Potamilus streckersoni</name>
    <dbReference type="NCBI Taxonomy" id="2493646"/>
    <lineage>
        <taxon>Eukaryota</taxon>
        <taxon>Metazoa</taxon>
        <taxon>Spiralia</taxon>
        <taxon>Lophotrochozoa</taxon>
        <taxon>Mollusca</taxon>
        <taxon>Bivalvia</taxon>
        <taxon>Autobranchia</taxon>
        <taxon>Heteroconchia</taxon>
        <taxon>Palaeoheterodonta</taxon>
        <taxon>Unionida</taxon>
        <taxon>Unionoidea</taxon>
        <taxon>Unionidae</taxon>
        <taxon>Ambleminae</taxon>
        <taxon>Lampsilini</taxon>
        <taxon>Potamilus</taxon>
    </lineage>
</organism>
<sequence length="102" mass="11181">MYHHVVYIDPGQPVQDMSIRIHIQESRNISLLRVPALRNDINEIKGIATLVGGRSSPSGITILGPAVVFTAYTLTDLSETDTWHGDSKCYMVQSDGVSKISP</sequence>
<dbReference type="AlphaFoldDB" id="A0AAE0THV9"/>
<dbReference type="Proteomes" id="UP001195483">
    <property type="component" value="Unassembled WGS sequence"/>
</dbReference>
<reference evidence="1" key="3">
    <citation type="submission" date="2023-05" db="EMBL/GenBank/DDBJ databases">
        <authorList>
            <person name="Smith C.H."/>
        </authorList>
    </citation>
    <scope>NUCLEOTIDE SEQUENCE</scope>
    <source>
        <strain evidence="1">CHS0354</strain>
        <tissue evidence="1">Mantle</tissue>
    </source>
</reference>
<proteinExistence type="predicted"/>
<name>A0AAE0THV9_9BIVA</name>
<dbReference type="EMBL" id="JAEAOA010000587">
    <property type="protein sequence ID" value="KAK3610526.1"/>
    <property type="molecule type" value="Genomic_DNA"/>
</dbReference>
<keyword evidence="2" id="KW-1185">Reference proteome</keyword>
<reference evidence="1" key="2">
    <citation type="journal article" date="2021" name="Genome Biol. Evol.">
        <title>Developing a high-quality reference genome for a parasitic bivalve with doubly uniparental inheritance (Bivalvia: Unionida).</title>
        <authorList>
            <person name="Smith C.H."/>
        </authorList>
    </citation>
    <scope>NUCLEOTIDE SEQUENCE</scope>
    <source>
        <strain evidence="1">CHS0354</strain>
        <tissue evidence="1">Mantle</tissue>
    </source>
</reference>
<accession>A0AAE0THV9</accession>
<comment type="caution">
    <text evidence="1">The sequence shown here is derived from an EMBL/GenBank/DDBJ whole genome shotgun (WGS) entry which is preliminary data.</text>
</comment>
<evidence type="ECO:0000313" key="2">
    <source>
        <dbReference type="Proteomes" id="UP001195483"/>
    </source>
</evidence>